<accession>A0A1B6GGG8</accession>
<proteinExistence type="predicted"/>
<evidence type="ECO:0000313" key="2">
    <source>
        <dbReference type="EMBL" id="JAS61538.1"/>
    </source>
</evidence>
<dbReference type="AlphaFoldDB" id="A0A1B6GGG8"/>
<evidence type="ECO:0000259" key="1">
    <source>
        <dbReference type="Pfam" id="PF26215"/>
    </source>
</evidence>
<dbReference type="InterPro" id="IPR058912">
    <property type="entry name" value="HTH_animal"/>
</dbReference>
<reference evidence="2" key="1">
    <citation type="submission" date="2015-11" db="EMBL/GenBank/DDBJ databases">
        <title>De novo transcriptome assembly of four potential Pierce s Disease insect vectors from Arizona vineyards.</title>
        <authorList>
            <person name="Tassone E.E."/>
        </authorList>
    </citation>
    <scope>NUCLEOTIDE SEQUENCE</scope>
</reference>
<gene>
    <name evidence="2" type="ORF">g.18143</name>
</gene>
<feature type="non-terminal residue" evidence="2">
    <location>
        <position position="1"/>
    </location>
</feature>
<dbReference type="PANTHER" id="PTHR21301:SF10">
    <property type="entry name" value="REVERSE TRANSCRIPTASE DOMAIN-CONTAINING PROTEIN"/>
    <property type="match status" value="1"/>
</dbReference>
<name>A0A1B6GGG8_9HEMI</name>
<dbReference type="EMBL" id="GECZ01008231">
    <property type="protein sequence ID" value="JAS61538.1"/>
    <property type="molecule type" value="Transcribed_RNA"/>
</dbReference>
<dbReference type="Pfam" id="PF26215">
    <property type="entry name" value="HTH_animal"/>
    <property type="match status" value="1"/>
</dbReference>
<sequence>SNSNPYRNKITFYARYVDDAFLTLNCNKRQSNLFLKYINKIHSNITYKMETEENDKINFLDITISKTDTGKATIGIYRKPTQTDLIIPADSNHPYNQKMAAFRSLVYRLLNYNLNNQEYKKEMNTIKTIAQNNGYKPTIIDTMINKMKSKTKTPSENQNPEPIAKFVSIKYTDKISEKIGKAFLKAGYRPA</sequence>
<feature type="domain" description="Helix-turn-helix" evidence="1">
    <location>
        <begin position="86"/>
        <end position="144"/>
    </location>
</feature>
<protein>
    <recommendedName>
        <fullName evidence="1">Helix-turn-helix domain-containing protein</fullName>
    </recommendedName>
</protein>
<organism evidence="2">
    <name type="scientific">Cuerna arida</name>
    <dbReference type="NCBI Taxonomy" id="1464854"/>
    <lineage>
        <taxon>Eukaryota</taxon>
        <taxon>Metazoa</taxon>
        <taxon>Ecdysozoa</taxon>
        <taxon>Arthropoda</taxon>
        <taxon>Hexapoda</taxon>
        <taxon>Insecta</taxon>
        <taxon>Pterygota</taxon>
        <taxon>Neoptera</taxon>
        <taxon>Paraneoptera</taxon>
        <taxon>Hemiptera</taxon>
        <taxon>Auchenorrhyncha</taxon>
        <taxon>Membracoidea</taxon>
        <taxon>Cicadellidae</taxon>
        <taxon>Cicadellinae</taxon>
        <taxon>Proconiini</taxon>
        <taxon>Cuerna</taxon>
    </lineage>
</organism>
<dbReference type="PANTHER" id="PTHR21301">
    <property type="entry name" value="REVERSE TRANSCRIPTASE"/>
    <property type="match status" value="1"/>
</dbReference>